<sequence>MELRSRTCVWFESKMPEMRWRHLSLIDSCISAHVVVIDCELSEVQKREEKDKRD</sequence>
<name>A0AA86VTL6_9FABA</name>
<reference evidence="1" key="1">
    <citation type="submission" date="2023-10" db="EMBL/GenBank/DDBJ databases">
        <authorList>
            <person name="Domelevo Entfellner J.-B."/>
        </authorList>
    </citation>
    <scope>NUCLEOTIDE SEQUENCE</scope>
</reference>
<dbReference type="AlphaFoldDB" id="A0AA86VTL6"/>
<evidence type="ECO:0000313" key="2">
    <source>
        <dbReference type="Proteomes" id="UP001189624"/>
    </source>
</evidence>
<dbReference type="EMBL" id="OY731404">
    <property type="protein sequence ID" value="CAJ1968220.1"/>
    <property type="molecule type" value="Genomic_DNA"/>
</dbReference>
<keyword evidence="2" id="KW-1185">Reference proteome</keyword>
<dbReference type="Gramene" id="rna-AYBTSS11_LOCUS21597">
    <property type="protein sequence ID" value="CAJ1968220.1"/>
    <property type="gene ID" value="gene-AYBTSS11_LOCUS21597"/>
</dbReference>
<evidence type="ECO:0000313" key="1">
    <source>
        <dbReference type="EMBL" id="CAJ1968220.1"/>
    </source>
</evidence>
<organism evidence="1 2">
    <name type="scientific">Sphenostylis stenocarpa</name>
    <dbReference type="NCBI Taxonomy" id="92480"/>
    <lineage>
        <taxon>Eukaryota</taxon>
        <taxon>Viridiplantae</taxon>
        <taxon>Streptophyta</taxon>
        <taxon>Embryophyta</taxon>
        <taxon>Tracheophyta</taxon>
        <taxon>Spermatophyta</taxon>
        <taxon>Magnoliopsida</taxon>
        <taxon>eudicotyledons</taxon>
        <taxon>Gunneridae</taxon>
        <taxon>Pentapetalae</taxon>
        <taxon>rosids</taxon>
        <taxon>fabids</taxon>
        <taxon>Fabales</taxon>
        <taxon>Fabaceae</taxon>
        <taxon>Papilionoideae</taxon>
        <taxon>50 kb inversion clade</taxon>
        <taxon>NPAAA clade</taxon>
        <taxon>indigoferoid/millettioid clade</taxon>
        <taxon>Phaseoleae</taxon>
        <taxon>Sphenostylis</taxon>
    </lineage>
</organism>
<gene>
    <name evidence="1" type="ORF">AYBTSS11_LOCUS21597</name>
</gene>
<protein>
    <submittedName>
        <fullName evidence="1">Uncharacterized protein</fullName>
    </submittedName>
</protein>
<accession>A0AA86VTL6</accession>
<dbReference type="Proteomes" id="UP001189624">
    <property type="component" value="Chromosome 7"/>
</dbReference>
<proteinExistence type="predicted"/>